<dbReference type="GO" id="GO:0022857">
    <property type="term" value="F:transmembrane transporter activity"/>
    <property type="evidence" value="ECO:0007669"/>
    <property type="project" value="InterPro"/>
</dbReference>
<dbReference type="PROSITE" id="PS50850">
    <property type="entry name" value="MFS"/>
    <property type="match status" value="1"/>
</dbReference>
<name>A0A4R5NDL8_9LACO</name>
<dbReference type="InterPro" id="IPR020846">
    <property type="entry name" value="MFS_dom"/>
</dbReference>
<keyword evidence="6 7" id="KW-0472">Membrane</keyword>
<feature type="transmembrane region" description="Helical" evidence="7">
    <location>
        <begin position="250"/>
        <end position="271"/>
    </location>
</feature>
<feature type="transmembrane region" description="Helical" evidence="7">
    <location>
        <begin position="216"/>
        <end position="238"/>
    </location>
</feature>
<evidence type="ECO:0000256" key="7">
    <source>
        <dbReference type="SAM" id="Phobius"/>
    </source>
</evidence>
<gene>
    <name evidence="9" type="ORF">C5L31_001963</name>
</gene>
<feature type="domain" description="Major facilitator superfamily (MFS) profile" evidence="8">
    <location>
        <begin position="1"/>
        <end position="190"/>
    </location>
</feature>
<keyword evidence="3" id="KW-1003">Cell membrane</keyword>
<evidence type="ECO:0000259" key="8">
    <source>
        <dbReference type="PROSITE" id="PS50850"/>
    </source>
</evidence>
<evidence type="ECO:0000256" key="6">
    <source>
        <dbReference type="ARBA" id="ARBA00023136"/>
    </source>
</evidence>
<keyword evidence="5 7" id="KW-1133">Transmembrane helix</keyword>
<dbReference type="PANTHER" id="PTHR23513:SF11">
    <property type="entry name" value="STAPHYLOFERRIN A TRANSPORTER"/>
    <property type="match status" value="1"/>
</dbReference>
<evidence type="ECO:0000256" key="2">
    <source>
        <dbReference type="ARBA" id="ARBA00022448"/>
    </source>
</evidence>
<dbReference type="InterPro" id="IPR010290">
    <property type="entry name" value="TM_effector"/>
</dbReference>
<protein>
    <recommendedName>
        <fullName evidence="8">Major facilitator superfamily (MFS) profile domain-containing protein</fullName>
    </recommendedName>
</protein>
<comment type="subcellular location">
    <subcellularLocation>
        <location evidence="1">Cell membrane</location>
        <topology evidence="1">Multi-pass membrane protein</topology>
    </subcellularLocation>
</comment>
<dbReference type="Proteomes" id="UP000294854">
    <property type="component" value="Unassembled WGS sequence"/>
</dbReference>
<dbReference type="STRING" id="1122149.FD44_GL000449"/>
<dbReference type="GO" id="GO:0005886">
    <property type="term" value="C:plasma membrane"/>
    <property type="evidence" value="ECO:0007669"/>
    <property type="project" value="UniProtKB-SubCell"/>
</dbReference>
<feature type="transmembrane region" description="Helical" evidence="7">
    <location>
        <begin position="336"/>
        <end position="363"/>
    </location>
</feature>
<organism evidence="9 10">
    <name type="scientific">Secundilactobacillus malefermentans</name>
    <dbReference type="NCBI Taxonomy" id="176292"/>
    <lineage>
        <taxon>Bacteria</taxon>
        <taxon>Bacillati</taxon>
        <taxon>Bacillota</taxon>
        <taxon>Bacilli</taxon>
        <taxon>Lactobacillales</taxon>
        <taxon>Lactobacillaceae</taxon>
        <taxon>Secundilactobacillus</taxon>
    </lineage>
</organism>
<dbReference type="AlphaFoldDB" id="A0A4R5NDL8"/>
<feature type="transmembrane region" description="Helical" evidence="7">
    <location>
        <begin position="369"/>
        <end position="389"/>
    </location>
</feature>
<evidence type="ECO:0000256" key="1">
    <source>
        <dbReference type="ARBA" id="ARBA00004651"/>
    </source>
</evidence>
<keyword evidence="2" id="KW-0813">Transport</keyword>
<dbReference type="Pfam" id="PF05977">
    <property type="entry name" value="MFS_3"/>
    <property type="match status" value="1"/>
</dbReference>
<comment type="caution">
    <text evidence="9">The sequence shown here is derived from an EMBL/GenBank/DDBJ whole genome shotgun (WGS) entry which is preliminary data.</text>
</comment>
<reference evidence="9 10" key="1">
    <citation type="journal article" date="2019" name="Appl. Microbiol. Biotechnol.">
        <title>Uncovering carbohydrate metabolism through a genotype-phenotype association study of 56 lactic acid bacteria genomes.</title>
        <authorList>
            <person name="Buron-Moles G."/>
            <person name="Chailyan A."/>
            <person name="Dolejs I."/>
            <person name="Forster J."/>
            <person name="Miks M.H."/>
        </authorList>
    </citation>
    <scope>NUCLEOTIDE SEQUENCE [LARGE SCALE GENOMIC DNA]</scope>
    <source>
        <strain evidence="9 10">ATCC 49373</strain>
    </source>
</reference>
<sequence>MKVRNFSWPLFLSPFISRMGDSLYIFGLNWFVVKATGTTSLLGMVQAFGGIVLLLGDFFCGVLIDNYNRKRILVASEFISLAACFSFAFIVNPNNPAPWQLLTLTGVLDVGLAFSLPAAKAIVPEVIHSKALQRFNALSNTTINLADVVAPLIGGLLLTIKWINFREFLAINGISFTISFLLFVFMPYKMQESTRERLSIFDSLASGFKYVLKSPLLIENVALSGVANVMYAAARLVLPYDVNHFYGGKSALYSILLSALAIGGILGGLRLTFESGRGQREKNYRDLIIASGMLMITGIFKFYPVLLVFALVYGFSMASFNIRAFTVTQDLTDNQYLGRIFGIWFIAIDGLQPIGSFVFGWATDYLHNWSFLAIGICLAIGIVAVNHMIKGMKKA</sequence>
<evidence type="ECO:0000256" key="3">
    <source>
        <dbReference type="ARBA" id="ARBA00022475"/>
    </source>
</evidence>
<dbReference type="SUPFAM" id="SSF103473">
    <property type="entry name" value="MFS general substrate transporter"/>
    <property type="match status" value="1"/>
</dbReference>
<feature type="transmembrane region" description="Helical" evidence="7">
    <location>
        <begin position="169"/>
        <end position="188"/>
    </location>
</feature>
<dbReference type="InterPro" id="IPR036259">
    <property type="entry name" value="MFS_trans_sf"/>
</dbReference>
<evidence type="ECO:0000256" key="5">
    <source>
        <dbReference type="ARBA" id="ARBA00022989"/>
    </source>
</evidence>
<feature type="transmembrane region" description="Helical" evidence="7">
    <location>
        <begin position="71"/>
        <end position="91"/>
    </location>
</feature>
<evidence type="ECO:0000313" key="9">
    <source>
        <dbReference type="EMBL" id="TDG71339.1"/>
    </source>
</evidence>
<proteinExistence type="predicted"/>
<evidence type="ECO:0000313" key="10">
    <source>
        <dbReference type="Proteomes" id="UP000294854"/>
    </source>
</evidence>
<keyword evidence="10" id="KW-1185">Reference proteome</keyword>
<dbReference type="OrthoDB" id="9763297at2"/>
<feature type="transmembrane region" description="Helical" evidence="7">
    <location>
        <begin position="144"/>
        <end position="163"/>
    </location>
</feature>
<keyword evidence="4 7" id="KW-0812">Transmembrane</keyword>
<feature type="transmembrane region" description="Helical" evidence="7">
    <location>
        <begin position="44"/>
        <end position="64"/>
    </location>
</feature>
<dbReference type="CDD" id="cd06173">
    <property type="entry name" value="MFS_MefA_like"/>
    <property type="match status" value="1"/>
</dbReference>
<feature type="transmembrane region" description="Helical" evidence="7">
    <location>
        <begin position="97"/>
        <end position="123"/>
    </location>
</feature>
<accession>A0A4R5NDL8</accession>
<dbReference type="Gene3D" id="1.20.1250.20">
    <property type="entry name" value="MFS general substrate transporter like domains"/>
    <property type="match status" value="1"/>
</dbReference>
<evidence type="ECO:0000256" key="4">
    <source>
        <dbReference type="ARBA" id="ARBA00022692"/>
    </source>
</evidence>
<dbReference type="RefSeq" id="WP_010619559.1">
    <property type="nucleotide sequence ID" value="NZ_CP042371.1"/>
</dbReference>
<dbReference type="EMBL" id="PUFO01000106">
    <property type="protein sequence ID" value="TDG71339.1"/>
    <property type="molecule type" value="Genomic_DNA"/>
</dbReference>
<dbReference type="PANTHER" id="PTHR23513">
    <property type="entry name" value="INTEGRAL MEMBRANE EFFLUX PROTEIN-RELATED"/>
    <property type="match status" value="1"/>
</dbReference>